<dbReference type="GO" id="GO:0034506">
    <property type="term" value="C:chromosome, centromeric core domain"/>
    <property type="evidence" value="ECO:0007669"/>
    <property type="project" value="TreeGrafter"/>
</dbReference>
<feature type="compositionally biased region" description="Low complexity" evidence="6">
    <location>
        <begin position="646"/>
        <end position="656"/>
    </location>
</feature>
<reference evidence="10" key="1">
    <citation type="journal article" date="2009" name="Genome Res.">
        <title>Comparative genomic analyses of the human fungal pathogens Coccidioides and their relatives.</title>
        <authorList>
            <person name="Sharpton T.J."/>
            <person name="Stajich J.E."/>
            <person name="Rounsley S.D."/>
            <person name="Gardner M.J."/>
            <person name="Wortman J.R."/>
            <person name="Jordar V.S."/>
            <person name="Maiti R."/>
            <person name="Kodira C.D."/>
            <person name="Neafsey D.E."/>
            <person name="Zeng Q."/>
            <person name="Hung C.-Y."/>
            <person name="McMahan C."/>
            <person name="Muszewska A."/>
            <person name="Grynberg M."/>
            <person name="Mandel M.A."/>
            <person name="Kellner E.M."/>
            <person name="Barker B.M."/>
            <person name="Galgiani J.N."/>
            <person name="Orbach M.J."/>
            <person name="Kirkland T.N."/>
            <person name="Cole G.T."/>
            <person name="Henn M.R."/>
            <person name="Birren B.W."/>
            <person name="Taylor J.W."/>
        </authorList>
    </citation>
    <scope>NUCLEOTIDE SEQUENCE [LARGE SCALE GENOMIC DNA]</scope>
    <source>
        <strain evidence="10">UAMH 1704</strain>
    </source>
</reference>
<dbReference type="GO" id="GO:0071765">
    <property type="term" value="P:nuclear inner membrane organization"/>
    <property type="evidence" value="ECO:0007669"/>
    <property type="project" value="InterPro"/>
</dbReference>
<dbReference type="GeneID" id="8441694"/>
<dbReference type="GO" id="GO:0044732">
    <property type="term" value="C:mitotic spindle pole body"/>
    <property type="evidence" value="ECO:0007669"/>
    <property type="project" value="TreeGrafter"/>
</dbReference>
<feature type="transmembrane region" description="Helical" evidence="7">
    <location>
        <begin position="511"/>
        <end position="530"/>
    </location>
</feature>
<dbReference type="InterPro" id="IPR042321">
    <property type="entry name" value="Ima1"/>
</dbReference>
<dbReference type="InParanoid" id="C4JJX5"/>
<feature type="transmembrane region" description="Helical" evidence="7">
    <location>
        <begin position="572"/>
        <end position="590"/>
    </location>
</feature>
<gene>
    <name evidence="9" type="ORF">UREG_01932</name>
</gene>
<dbReference type="KEGG" id="ure:UREG_01932"/>
<feature type="compositionally biased region" description="Polar residues" evidence="6">
    <location>
        <begin position="752"/>
        <end position="766"/>
    </location>
</feature>
<evidence type="ECO:0000256" key="7">
    <source>
        <dbReference type="SAM" id="Phobius"/>
    </source>
</evidence>
<keyword evidence="3 7" id="KW-1133">Transmembrane helix</keyword>
<feature type="compositionally biased region" description="Polar residues" evidence="6">
    <location>
        <begin position="698"/>
        <end position="707"/>
    </location>
</feature>
<dbReference type="OMA" id="YPQVCES"/>
<keyword evidence="4 7" id="KW-0472">Membrane</keyword>
<feature type="transmembrane region" description="Helical" evidence="7">
    <location>
        <begin position="189"/>
        <end position="208"/>
    </location>
</feature>
<accession>C4JJX5</accession>
<dbReference type="GO" id="GO:0034992">
    <property type="term" value="C:microtubule organizing center attachment site"/>
    <property type="evidence" value="ECO:0007669"/>
    <property type="project" value="TreeGrafter"/>
</dbReference>
<feature type="compositionally biased region" description="Polar residues" evidence="6">
    <location>
        <begin position="657"/>
        <end position="667"/>
    </location>
</feature>
<dbReference type="HOGENOM" id="CLU_013127_1_0_1"/>
<evidence type="ECO:0000256" key="5">
    <source>
        <dbReference type="ARBA" id="ARBA00023242"/>
    </source>
</evidence>
<dbReference type="PANTHER" id="PTHR28538:SF1">
    <property type="entry name" value="INTEGRAL INNER NUCLEAR MEMBRANE PROTEIN IMA1"/>
    <property type="match status" value="1"/>
</dbReference>
<dbReference type="Pfam" id="PF09779">
    <property type="entry name" value="Ima1_N"/>
    <property type="match status" value="2"/>
</dbReference>
<dbReference type="Proteomes" id="UP000002058">
    <property type="component" value="Unassembled WGS sequence"/>
</dbReference>
<feature type="transmembrane region" description="Helical" evidence="7">
    <location>
        <begin position="125"/>
        <end position="144"/>
    </location>
</feature>
<feature type="domain" description="Ima1 N-terminal" evidence="8">
    <location>
        <begin position="43"/>
        <end position="85"/>
    </location>
</feature>
<dbReference type="GO" id="GO:0005637">
    <property type="term" value="C:nuclear inner membrane"/>
    <property type="evidence" value="ECO:0007669"/>
    <property type="project" value="UniProtKB-SubCell"/>
</dbReference>
<feature type="transmembrane region" description="Helical" evidence="7">
    <location>
        <begin position="229"/>
        <end position="247"/>
    </location>
</feature>
<evidence type="ECO:0000313" key="10">
    <source>
        <dbReference type="Proteomes" id="UP000002058"/>
    </source>
</evidence>
<feature type="transmembrane region" description="Helical" evidence="7">
    <location>
        <begin position="259"/>
        <end position="282"/>
    </location>
</feature>
<feature type="region of interest" description="Disordered" evidence="6">
    <location>
        <begin position="641"/>
        <end position="707"/>
    </location>
</feature>
<evidence type="ECO:0000259" key="8">
    <source>
        <dbReference type="Pfam" id="PF09779"/>
    </source>
</evidence>
<protein>
    <recommendedName>
        <fullName evidence="8">Ima1 N-terminal domain-containing protein</fullName>
    </recommendedName>
</protein>
<feature type="compositionally biased region" description="Low complexity" evidence="6">
    <location>
        <begin position="675"/>
        <end position="687"/>
    </location>
</feature>
<name>C4JJX5_UNCRE</name>
<feature type="domain" description="Ima1 N-terminal" evidence="8">
    <location>
        <begin position="9"/>
        <end position="42"/>
    </location>
</feature>
<sequence length="811" mass="89893">MAPFFKKRLQCFYCGSRSAQLQKSAIRQWQCRECQAVNYLDETLASYLPPQSHPEYEVYEASYPAYRQSLEDRYPQVCENCEPRVISRIKRAGYEAKADHLRRMMERSRGGRTVRNKRKWRWRSLLVSTGAVAFWASVAGQLAWDIIGFMADTTVATENQQRIQLSKSLLRSCLKEGQKHGVMPIQCALALQPYAGLALILGVLSLWWNPKLRHKVEGRSGRISGAREYYRIQIVVLVVRFVAWTVLQDASITGLNPKLVPAVHSFMAILIIVTTIASRAAIRFSIKPLVSWNDNIGSLISKRNGDAELSSQSFSNPQSSSISLSQSLPRFPVANLAPAPAHVNALGPESYIPPTPPPDMVVDSDAMDWTPSQQTLQPTFHISRNQPEPDAPPIHPSPFRGQLPAAPKPLSWQLRNPERQPIVKSIENKPNPFHTAPILHPSSNIPQQNQIATKSTDMVMAPPRFFPPNDLKAETGLESLFDKAFSIAESPKTERRSMSKMPDRGPIINKPLHIIKSIFLVVCLGLWVGSQSLALPKNTTETVVLGLSFLVTGFSLLELLMRPMMHWKMIDIFLSLAELVGCVYLALVRAGQFGDPTAFDKAGPYLVAFLTGQEMFGLRSMFSASRPVVAAKMPIKQEIKRPTSPPLLSCSLSTSSGERTPTRSSFISAPALANKSRSSPSKRQPQSFKAPSIPQPLDPSSSFLNRQNTFTPLAKPEYPLSLPNSFSGLAQSQLLSSSFGSTERFMSPASTASVTSTEYDASTISEPPSPILSTRHRTPGPSITSLSLDDSPIPMKNIPPTPRYSLRSRRR</sequence>
<dbReference type="PANTHER" id="PTHR28538">
    <property type="entry name" value="INTEGRAL INNER NUCLEAR MEMBRANE PROTEIN IMA1"/>
    <property type="match status" value="1"/>
</dbReference>
<keyword evidence="2 7" id="KW-0812">Transmembrane</keyword>
<keyword evidence="5" id="KW-0539">Nucleus</keyword>
<evidence type="ECO:0000256" key="4">
    <source>
        <dbReference type="ARBA" id="ARBA00023136"/>
    </source>
</evidence>
<dbReference type="eggNOG" id="KOG4623">
    <property type="taxonomic scope" value="Eukaryota"/>
</dbReference>
<dbReference type="AlphaFoldDB" id="C4JJX5"/>
<dbReference type="RefSeq" id="XP_002542416.1">
    <property type="nucleotide sequence ID" value="XM_002542370.1"/>
</dbReference>
<keyword evidence="10" id="KW-1185">Reference proteome</keyword>
<comment type="subcellular location">
    <subcellularLocation>
        <location evidence="1">Nucleus inner membrane</location>
        <topology evidence="1">Multi-pass membrane protein</topology>
    </subcellularLocation>
</comment>
<dbReference type="VEuPathDB" id="FungiDB:UREG_01932"/>
<dbReference type="EMBL" id="CH476615">
    <property type="protein sequence ID" value="EEP77083.1"/>
    <property type="molecule type" value="Genomic_DNA"/>
</dbReference>
<evidence type="ECO:0000256" key="2">
    <source>
        <dbReference type="ARBA" id="ARBA00022692"/>
    </source>
</evidence>
<evidence type="ECO:0000256" key="3">
    <source>
        <dbReference type="ARBA" id="ARBA00022989"/>
    </source>
</evidence>
<evidence type="ECO:0000313" key="9">
    <source>
        <dbReference type="EMBL" id="EEP77083.1"/>
    </source>
</evidence>
<dbReference type="InterPro" id="IPR018617">
    <property type="entry name" value="Ima1_N"/>
</dbReference>
<proteinExistence type="predicted"/>
<feature type="transmembrane region" description="Helical" evidence="7">
    <location>
        <begin position="542"/>
        <end position="560"/>
    </location>
</feature>
<evidence type="ECO:0000256" key="6">
    <source>
        <dbReference type="SAM" id="MobiDB-lite"/>
    </source>
</evidence>
<evidence type="ECO:0000256" key="1">
    <source>
        <dbReference type="ARBA" id="ARBA00004473"/>
    </source>
</evidence>
<dbReference type="OrthoDB" id="5966927at2759"/>
<organism evidence="9 10">
    <name type="scientific">Uncinocarpus reesii (strain UAMH 1704)</name>
    <dbReference type="NCBI Taxonomy" id="336963"/>
    <lineage>
        <taxon>Eukaryota</taxon>
        <taxon>Fungi</taxon>
        <taxon>Dikarya</taxon>
        <taxon>Ascomycota</taxon>
        <taxon>Pezizomycotina</taxon>
        <taxon>Eurotiomycetes</taxon>
        <taxon>Eurotiomycetidae</taxon>
        <taxon>Onygenales</taxon>
        <taxon>Onygenaceae</taxon>
        <taxon>Uncinocarpus</taxon>
    </lineage>
</organism>
<feature type="region of interest" description="Disordered" evidence="6">
    <location>
        <begin position="752"/>
        <end position="811"/>
    </location>
</feature>